<comment type="caution">
    <text evidence="5">The sequence shown here is derived from an EMBL/GenBank/DDBJ whole genome shotgun (WGS) entry which is preliminary data.</text>
</comment>
<keyword evidence="3" id="KW-0333">Golgi apparatus</keyword>
<evidence type="ECO:0000313" key="6">
    <source>
        <dbReference type="Proteomes" id="UP001445335"/>
    </source>
</evidence>
<dbReference type="AlphaFoldDB" id="A0AAW1RBI2"/>
<evidence type="ECO:0000313" key="5">
    <source>
        <dbReference type="EMBL" id="KAK9830920.1"/>
    </source>
</evidence>
<protein>
    <recommendedName>
        <fullName evidence="4">Exostosin GT47 domain-containing protein</fullName>
    </recommendedName>
</protein>
<gene>
    <name evidence="5" type="ORF">WJX81_005209</name>
</gene>
<comment type="subcellular location">
    <subcellularLocation>
        <location evidence="1">Golgi apparatus membrane</location>
        <topology evidence="1">Single-pass type II membrane protein</topology>
    </subcellularLocation>
</comment>
<dbReference type="EMBL" id="JALJOU010000049">
    <property type="protein sequence ID" value="KAK9830920.1"/>
    <property type="molecule type" value="Genomic_DNA"/>
</dbReference>
<dbReference type="Proteomes" id="UP001445335">
    <property type="component" value="Unassembled WGS sequence"/>
</dbReference>
<dbReference type="Pfam" id="PF03016">
    <property type="entry name" value="Exostosin_GT47"/>
    <property type="match status" value="1"/>
</dbReference>
<accession>A0AAW1RBI2</accession>
<sequence>MPADIAGAPAASFRAGAIRRRRVKARRGFPRLLRPGGPAAARQPATGPLWDPAQAVVVPPPNVGPWQGAPGAGMNATGLESCNCTFYVLDFAELASAAGLPECDLSTVVADPLFGSLLPDPRWASGADVPAPDPRDSWIYPYTVWPHFYARDAAPWYIHENLKNSSRRVWNPEDADVVFVYDYCYLARAVAETNAREHWWLRDTYRPEGSAFDTWLAVWNEVFFHRAYFKTQGRSFLVAHPSVHDLPGRDKLMHHAVYNTCTALRDGVMLGHEQVQGWRCQEPRGMMVLPVASMQLIRAPAAPDGGLLQRTDLLYVRVMCTGHAPGMRMRGALVAALQKQGMPGVNARCMRNELAGQRAGGDHGMDTHAALMTQMGAAKYCAILPGSSQSSVQLTEAFITGCVPVFIGPPFATMPLAGVVDYAAASIVINITAGVQTWLGDRPMNADLDPAFAPDLEERQAAQWWLPGAPAPVVNVPSLAALAEYLAAVPEARYLELAAAVAAQRHFFIYSAEGRQAVSAVDVALGATCQFVRETETIEAEDLLSE</sequence>
<dbReference type="PANTHER" id="PTHR11062:SF281">
    <property type="entry name" value="EXOSTOSIN-LIKE 2"/>
    <property type="match status" value="1"/>
</dbReference>
<evidence type="ECO:0000256" key="2">
    <source>
        <dbReference type="ARBA" id="ARBA00010271"/>
    </source>
</evidence>
<organism evidence="5 6">
    <name type="scientific">Elliptochloris bilobata</name>
    <dbReference type="NCBI Taxonomy" id="381761"/>
    <lineage>
        <taxon>Eukaryota</taxon>
        <taxon>Viridiplantae</taxon>
        <taxon>Chlorophyta</taxon>
        <taxon>core chlorophytes</taxon>
        <taxon>Trebouxiophyceae</taxon>
        <taxon>Trebouxiophyceae incertae sedis</taxon>
        <taxon>Elliptochloris clade</taxon>
        <taxon>Elliptochloris</taxon>
    </lineage>
</organism>
<dbReference type="InterPro" id="IPR004263">
    <property type="entry name" value="Exostosin"/>
</dbReference>
<reference evidence="5 6" key="1">
    <citation type="journal article" date="2024" name="Nat. Commun.">
        <title>Phylogenomics reveals the evolutionary origins of lichenization in chlorophyte algae.</title>
        <authorList>
            <person name="Puginier C."/>
            <person name="Libourel C."/>
            <person name="Otte J."/>
            <person name="Skaloud P."/>
            <person name="Haon M."/>
            <person name="Grisel S."/>
            <person name="Petersen M."/>
            <person name="Berrin J.G."/>
            <person name="Delaux P.M."/>
            <person name="Dal Grande F."/>
            <person name="Keller J."/>
        </authorList>
    </citation>
    <scope>NUCLEOTIDE SEQUENCE [LARGE SCALE GENOMIC DNA]</scope>
    <source>
        <strain evidence="5 6">SAG 245.80</strain>
    </source>
</reference>
<keyword evidence="6" id="KW-1185">Reference proteome</keyword>
<evidence type="ECO:0000256" key="3">
    <source>
        <dbReference type="ARBA" id="ARBA00023034"/>
    </source>
</evidence>
<dbReference type="PANTHER" id="PTHR11062">
    <property type="entry name" value="EXOSTOSIN HEPARAN SULFATE GLYCOSYLTRANSFERASE -RELATED"/>
    <property type="match status" value="1"/>
</dbReference>
<name>A0AAW1RBI2_9CHLO</name>
<comment type="similarity">
    <text evidence="2">Belongs to the glycosyltransferase 47 family.</text>
</comment>
<proteinExistence type="inferred from homology"/>
<dbReference type="GO" id="GO:0016757">
    <property type="term" value="F:glycosyltransferase activity"/>
    <property type="evidence" value="ECO:0007669"/>
    <property type="project" value="InterPro"/>
</dbReference>
<evidence type="ECO:0000259" key="4">
    <source>
        <dbReference type="Pfam" id="PF03016"/>
    </source>
</evidence>
<dbReference type="GO" id="GO:0000139">
    <property type="term" value="C:Golgi membrane"/>
    <property type="evidence" value="ECO:0007669"/>
    <property type="project" value="UniProtKB-SubCell"/>
</dbReference>
<dbReference type="InterPro" id="IPR040911">
    <property type="entry name" value="Exostosin_GT47"/>
</dbReference>
<evidence type="ECO:0000256" key="1">
    <source>
        <dbReference type="ARBA" id="ARBA00004323"/>
    </source>
</evidence>
<feature type="domain" description="Exostosin GT47" evidence="4">
    <location>
        <begin position="362"/>
        <end position="430"/>
    </location>
</feature>